<dbReference type="EMBL" id="BLLS01000109">
    <property type="protein sequence ID" value="GFH87641.1"/>
    <property type="molecule type" value="Genomic_DNA"/>
</dbReference>
<name>A0A7J0A6T0_9BACE</name>
<organism evidence="1 2">
    <name type="scientific">Bacteroides acidifaciens</name>
    <dbReference type="NCBI Taxonomy" id="85831"/>
    <lineage>
        <taxon>Bacteria</taxon>
        <taxon>Pseudomonadati</taxon>
        <taxon>Bacteroidota</taxon>
        <taxon>Bacteroidia</taxon>
        <taxon>Bacteroidales</taxon>
        <taxon>Bacteroidaceae</taxon>
        <taxon>Bacteroides</taxon>
    </lineage>
</organism>
<protein>
    <submittedName>
        <fullName evidence="1">Uncharacterized protein</fullName>
    </submittedName>
</protein>
<gene>
    <name evidence="1" type="ORF">IMSAGC001_03068</name>
</gene>
<evidence type="ECO:0000313" key="1">
    <source>
        <dbReference type="EMBL" id="GFH87641.1"/>
    </source>
</evidence>
<sequence length="47" mass="5224">MKGKKSEQRLTLTTSLVVGNGVSRMGIGLNFSTDNLQRHENQKQSSF</sequence>
<dbReference type="Proteomes" id="UP000491181">
    <property type="component" value="Unassembled WGS sequence"/>
</dbReference>
<accession>A0A7J0A6T0</accession>
<evidence type="ECO:0000313" key="2">
    <source>
        <dbReference type="Proteomes" id="UP000491181"/>
    </source>
</evidence>
<comment type="caution">
    <text evidence="1">The sequence shown here is derived from an EMBL/GenBank/DDBJ whole genome shotgun (WGS) entry which is preliminary data.</text>
</comment>
<proteinExistence type="predicted"/>
<dbReference type="AlphaFoldDB" id="A0A7J0A6T0"/>
<reference evidence="1 2" key="1">
    <citation type="journal article" date="2020" name="Microbiome">
        <title>Single-cell genomics of uncultured bacteria reveals dietary fiber responders in the mouse gut microbiota.</title>
        <authorList>
            <person name="Chijiiwa R."/>
            <person name="Hosokawa M."/>
            <person name="Kogawa M."/>
            <person name="Nishikawa Y."/>
            <person name="Ide K."/>
            <person name="Sakanashi C."/>
            <person name="Takahashi K."/>
            <person name="Takeyama H."/>
        </authorList>
    </citation>
    <scope>NUCLEOTIDE SEQUENCE [LARGE SCALE GENOMIC DNA]</scope>
    <source>
        <strain evidence="1">IMSAGC_001</strain>
    </source>
</reference>